<name>A0A8J7MD10_9BACT</name>
<proteinExistence type="inferred from homology"/>
<accession>A0A8J7MD10</accession>
<evidence type="ECO:0000313" key="9">
    <source>
        <dbReference type="EMBL" id="MBK1790282.1"/>
    </source>
</evidence>
<dbReference type="GO" id="GO:0046872">
    <property type="term" value="F:metal ion binding"/>
    <property type="evidence" value="ECO:0007669"/>
    <property type="project" value="UniProtKB-KW"/>
</dbReference>
<keyword evidence="10" id="KW-1185">Reference proteome</keyword>
<reference evidence="9" key="1">
    <citation type="submission" date="2021-01" db="EMBL/GenBank/DDBJ databases">
        <title>Modified the classification status of verrucomicrobia.</title>
        <authorList>
            <person name="Feng X."/>
        </authorList>
    </citation>
    <scope>NUCLEOTIDE SEQUENCE</scope>
    <source>
        <strain evidence="9">_KCTC 22039</strain>
    </source>
</reference>
<dbReference type="InterPro" id="IPR024607">
    <property type="entry name" value="Sulfatase_CS"/>
</dbReference>
<dbReference type="GO" id="GO:0004065">
    <property type="term" value="F:arylsulfatase activity"/>
    <property type="evidence" value="ECO:0007669"/>
    <property type="project" value="TreeGrafter"/>
</dbReference>
<feature type="chain" id="PRO_5035226980" evidence="7">
    <location>
        <begin position="30"/>
        <end position="506"/>
    </location>
</feature>
<comment type="cofactor">
    <cofactor evidence="1">
        <name>Ca(2+)</name>
        <dbReference type="ChEBI" id="CHEBI:29108"/>
    </cofactor>
</comment>
<dbReference type="Proteomes" id="UP000624703">
    <property type="component" value="Unassembled WGS sequence"/>
</dbReference>
<evidence type="ECO:0000256" key="3">
    <source>
        <dbReference type="ARBA" id="ARBA00022723"/>
    </source>
</evidence>
<dbReference type="PANTHER" id="PTHR42693:SF42">
    <property type="entry name" value="ARYLSULFATASE G"/>
    <property type="match status" value="1"/>
</dbReference>
<dbReference type="AlphaFoldDB" id="A0A8J7MD10"/>
<evidence type="ECO:0000256" key="1">
    <source>
        <dbReference type="ARBA" id="ARBA00001913"/>
    </source>
</evidence>
<dbReference type="PANTHER" id="PTHR42693">
    <property type="entry name" value="ARYLSULFATASE FAMILY MEMBER"/>
    <property type="match status" value="1"/>
</dbReference>
<dbReference type="PROSITE" id="PS00523">
    <property type="entry name" value="SULFATASE_1"/>
    <property type="match status" value="1"/>
</dbReference>
<comment type="similarity">
    <text evidence="2">Belongs to the sulfatase family.</text>
</comment>
<keyword evidence="4 7" id="KW-0732">Signal</keyword>
<dbReference type="CDD" id="cd16144">
    <property type="entry name" value="ARS_like"/>
    <property type="match status" value="1"/>
</dbReference>
<dbReference type="Pfam" id="PF00884">
    <property type="entry name" value="Sulfatase"/>
    <property type="match status" value="1"/>
</dbReference>
<keyword evidence="5" id="KW-0378">Hydrolase</keyword>
<evidence type="ECO:0000256" key="7">
    <source>
        <dbReference type="SAM" id="SignalP"/>
    </source>
</evidence>
<evidence type="ECO:0000313" key="10">
    <source>
        <dbReference type="Proteomes" id="UP000624703"/>
    </source>
</evidence>
<keyword evidence="6" id="KW-0106">Calcium</keyword>
<dbReference type="EMBL" id="JAENIM010000021">
    <property type="protein sequence ID" value="MBK1790282.1"/>
    <property type="molecule type" value="Genomic_DNA"/>
</dbReference>
<dbReference type="SUPFAM" id="SSF53649">
    <property type="entry name" value="Alkaline phosphatase-like"/>
    <property type="match status" value="1"/>
</dbReference>
<protein>
    <submittedName>
        <fullName evidence="9">Sulfatase</fullName>
    </submittedName>
</protein>
<keyword evidence="3" id="KW-0479">Metal-binding</keyword>
<dbReference type="InterPro" id="IPR017850">
    <property type="entry name" value="Alkaline_phosphatase_core_sf"/>
</dbReference>
<evidence type="ECO:0000256" key="2">
    <source>
        <dbReference type="ARBA" id="ARBA00008779"/>
    </source>
</evidence>
<organism evidence="9 10">
    <name type="scientific">Persicirhabdus sediminis</name>
    <dbReference type="NCBI Taxonomy" id="454144"/>
    <lineage>
        <taxon>Bacteria</taxon>
        <taxon>Pseudomonadati</taxon>
        <taxon>Verrucomicrobiota</taxon>
        <taxon>Verrucomicrobiia</taxon>
        <taxon>Verrucomicrobiales</taxon>
        <taxon>Verrucomicrobiaceae</taxon>
        <taxon>Persicirhabdus</taxon>
    </lineage>
</organism>
<sequence length="506" mass="55744">MTLIFRQAITKLNALACLTTGALCLSTGAQPEEKPNIIFFLIDDMGLMDTSVPFITDEAGQPKIYPLNQYYHTPAMEMLASRGHRFETFYANSVCSPSRISIMTGQSSARHRSTQWINQDERNAGPDGWRWDGIAADQVTLPKVLRQNGYRTIHIGKGHYGPLNSPAADPKFIGFDINIGGCSIGSPASYSGKDNYRSGIYHVPHLEAYHGTDTHLTDALTIEACKQIDKSIADGKPFFLQLAHYALHAPFQPDPRFADKYSDEADPLMPAYASLVEGMDKSLGDLISHLEDKGLGENTILFFLGDNGSDAPYHGRKSNVSQKIGSSAPLRGKKGTHYDGGMRVPFIASWVTPTASSALQKKWPLAQNQITSKEHGFASIEDLFPTTLELAGCDAPAGHPLDGSSMLGVLATANSASMRNEFLMHFPHAHRSSYFTVFRQGPWKIIYHYNKPADQAYELFNLLDDPTEAHNLARSQPERLKHMAASMQLALNQAGAQYMKDKPILP</sequence>
<comment type="caution">
    <text evidence="9">The sequence shown here is derived from an EMBL/GenBank/DDBJ whole genome shotgun (WGS) entry which is preliminary data.</text>
</comment>
<feature type="domain" description="Sulfatase N-terminal" evidence="8">
    <location>
        <begin position="36"/>
        <end position="392"/>
    </location>
</feature>
<dbReference type="InterPro" id="IPR050738">
    <property type="entry name" value="Sulfatase"/>
</dbReference>
<evidence type="ECO:0000256" key="4">
    <source>
        <dbReference type="ARBA" id="ARBA00022729"/>
    </source>
</evidence>
<gene>
    <name evidence="9" type="ORF">JIN82_03820</name>
</gene>
<evidence type="ECO:0000256" key="5">
    <source>
        <dbReference type="ARBA" id="ARBA00022801"/>
    </source>
</evidence>
<dbReference type="RefSeq" id="WP_200310319.1">
    <property type="nucleotide sequence ID" value="NZ_JAENIM010000021.1"/>
</dbReference>
<dbReference type="Gene3D" id="3.30.1120.10">
    <property type="match status" value="1"/>
</dbReference>
<dbReference type="Gene3D" id="3.40.720.10">
    <property type="entry name" value="Alkaline Phosphatase, subunit A"/>
    <property type="match status" value="1"/>
</dbReference>
<dbReference type="InterPro" id="IPR000917">
    <property type="entry name" value="Sulfatase_N"/>
</dbReference>
<feature type="signal peptide" evidence="7">
    <location>
        <begin position="1"/>
        <end position="29"/>
    </location>
</feature>
<evidence type="ECO:0000259" key="8">
    <source>
        <dbReference type="Pfam" id="PF00884"/>
    </source>
</evidence>
<evidence type="ECO:0000256" key="6">
    <source>
        <dbReference type="ARBA" id="ARBA00022837"/>
    </source>
</evidence>